<evidence type="ECO:0000313" key="3">
    <source>
        <dbReference type="EMBL" id="ABJ87070.1"/>
    </source>
</evidence>
<dbReference type="SUPFAM" id="SSF56436">
    <property type="entry name" value="C-type lectin-like"/>
    <property type="match status" value="1"/>
</dbReference>
<dbReference type="PANTHER" id="PTHR23150:SF19">
    <property type="entry name" value="FORMYLGLYCINE-GENERATING ENZYME"/>
    <property type="match status" value="1"/>
</dbReference>
<feature type="chain" id="PRO_5004162621" description="Sulfatase-modifying factor enzyme-like domain-containing protein" evidence="1">
    <location>
        <begin position="22"/>
        <end position="349"/>
    </location>
</feature>
<proteinExistence type="predicted"/>
<dbReference type="STRING" id="234267.Acid_6144"/>
<dbReference type="eggNOG" id="COG1262">
    <property type="taxonomic scope" value="Bacteria"/>
</dbReference>
<evidence type="ECO:0000256" key="1">
    <source>
        <dbReference type="SAM" id="SignalP"/>
    </source>
</evidence>
<dbReference type="GO" id="GO:0120147">
    <property type="term" value="F:formylglycine-generating oxidase activity"/>
    <property type="evidence" value="ECO:0007669"/>
    <property type="project" value="TreeGrafter"/>
</dbReference>
<organism evidence="3">
    <name type="scientific">Solibacter usitatus (strain Ellin6076)</name>
    <dbReference type="NCBI Taxonomy" id="234267"/>
    <lineage>
        <taxon>Bacteria</taxon>
        <taxon>Pseudomonadati</taxon>
        <taxon>Acidobacteriota</taxon>
        <taxon>Terriglobia</taxon>
        <taxon>Bryobacterales</taxon>
        <taxon>Solibacteraceae</taxon>
        <taxon>Candidatus Solibacter</taxon>
    </lineage>
</organism>
<feature type="domain" description="Sulfatase-modifying factor enzyme-like" evidence="2">
    <location>
        <begin position="70"/>
        <end position="304"/>
    </location>
</feature>
<dbReference type="AlphaFoldDB" id="Q01TF0"/>
<dbReference type="InterPro" id="IPR051043">
    <property type="entry name" value="Sulfatase_Mod_Factor_Kinase"/>
</dbReference>
<dbReference type="EMBL" id="CP000473">
    <property type="protein sequence ID" value="ABJ87070.1"/>
    <property type="molecule type" value="Genomic_DNA"/>
</dbReference>
<sequence precursor="true">MSRLLARRLSLSILAAIWGYAQVTGGNPNPAKERANVERIRARIEAHARASSPSKGPVRVVIPNTTVGYDMVPIPAGEFEMGSAAATPGGKMDEQPRHKVRVDAFWMQAHEVTWDEYRLFMFEGRGGAAVAQDAAVDAVSRPTRPYVEMSFGMGIEGFPAISMTQHAANKYAEWLSAKVGEFYRLPTEAEWEYACRAGAATAYPFGDDPSKLGDYAWYAGNSQGKYHPVGTKKPNAWGLYDMLGNVMEWTLDQYAPYRAAAESNPWVRATKPYPHAVRGGSWNNAADMLRCAARVASDPDWKQQDPQLPKSIWYETDAQWLGFRLVRPAKLPTLDEMYRYWNSGVEDDQ</sequence>
<feature type="signal peptide" evidence="1">
    <location>
        <begin position="1"/>
        <end position="21"/>
    </location>
</feature>
<accession>Q01TF0</accession>
<dbReference type="PANTHER" id="PTHR23150">
    <property type="entry name" value="SULFATASE MODIFYING FACTOR 1, 2"/>
    <property type="match status" value="1"/>
</dbReference>
<evidence type="ECO:0000259" key="2">
    <source>
        <dbReference type="Pfam" id="PF03781"/>
    </source>
</evidence>
<dbReference type="InParanoid" id="Q01TF0"/>
<protein>
    <recommendedName>
        <fullName evidence="2">Sulfatase-modifying factor enzyme-like domain-containing protein</fullName>
    </recommendedName>
</protein>
<dbReference type="OrthoDB" id="9768004at2"/>
<dbReference type="InterPro" id="IPR042095">
    <property type="entry name" value="SUMF_sf"/>
</dbReference>
<dbReference type="Gene3D" id="3.90.1580.10">
    <property type="entry name" value="paralog of FGE (formylglycine-generating enzyme)"/>
    <property type="match status" value="1"/>
</dbReference>
<dbReference type="KEGG" id="sus:Acid_6144"/>
<gene>
    <name evidence="3" type="ordered locus">Acid_6144</name>
</gene>
<name>Q01TF0_SOLUE</name>
<dbReference type="HOGENOM" id="CLU_012431_2_0_0"/>
<dbReference type="InterPro" id="IPR005532">
    <property type="entry name" value="SUMF_dom"/>
</dbReference>
<dbReference type="InterPro" id="IPR016187">
    <property type="entry name" value="CTDL_fold"/>
</dbReference>
<dbReference type="Pfam" id="PF03781">
    <property type="entry name" value="FGE-sulfatase"/>
    <property type="match status" value="1"/>
</dbReference>
<reference evidence="3" key="1">
    <citation type="submission" date="2006-10" db="EMBL/GenBank/DDBJ databases">
        <title>Complete sequence of Solibacter usitatus Ellin6076.</title>
        <authorList>
            <consortium name="US DOE Joint Genome Institute"/>
            <person name="Copeland A."/>
            <person name="Lucas S."/>
            <person name="Lapidus A."/>
            <person name="Barry K."/>
            <person name="Detter J.C."/>
            <person name="Glavina del Rio T."/>
            <person name="Hammon N."/>
            <person name="Israni S."/>
            <person name="Dalin E."/>
            <person name="Tice H."/>
            <person name="Pitluck S."/>
            <person name="Thompson L.S."/>
            <person name="Brettin T."/>
            <person name="Bruce D."/>
            <person name="Han C."/>
            <person name="Tapia R."/>
            <person name="Gilna P."/>
            <person name="Schmutz J."/>
            <person name="Larimer F."/>
            <person name="Land M."/>
            <person name="Hauser L."/>
            <person name="Kyrpides N."/>
            <person name="Mikhailova N."/>
            <person name="Janssen P.H."/>
            <person name="Kuske C.R."/>
            <person name="Richardson P."/>
        </authorList>
    </citation>
    <scope>NUCLEOTIDE SEQUENCE</scope>
    <source>
        <strain evidence="3">Ellin6076</strain>
    </source>
</reference>
<keyword evidence="1" id="KW-0732">Signal</keyword>